<dbReference type="EMBL" id="BSYO01000032">
    <property type="protein sequence ID" value="GMH27136.1"/>
    <property type="molecule type" value="Genomic_DNA"/>
</dbReference>
<organism evidence="1 2">
    <name type="scientific">Nepenthes gracilis</name>
    <name type="common">Slender pitcher plant</name>
    <dbReference type="NCBI Taxonomy" id="150966"/>
    <lineage>
        <taxon>Eukaryota</taxon>
        <taxon>Viridiplantae</taxon>
        <taxon>Streptophyta</taxon>
        <taxon>Embryophyta</taxon>
        <taxon>Tracheophyta</taxon>
        <taxon>Spermatophyta</taxon>
        <taxon>Magnoliopsida</taxon>
        <taxon>eudicotyledons</taxon>
        <taxon>Gunneridae</taxon>
        <taxon>Pentapetalae</taxon>
        <taxon>Caryophyllales</taxon>
        <taxon>Nepenthaceae</taxon>
        <taxon>Nepenthes</taxon>
    </lineage>
</organism>
<comment type="caution">
    <text evidence="1">The sequence shown here is derived from an EMBL/GenBank/DDBJ whole genome shotgun (WGS) entry which is preliminary data.</text>
</comment>
<dbReference type="AlphaFoldDB" id="A0AAD3Y536"/>
<sequence length="80" mass="8668">MPGPWTGLHQGLTPPQLLLPPWLDGAQPPTWTLDSIVPRLEVAAEVPTLVMHVPLAIAGHRIAPPLVTRTHSRSTTRSSK</sequence>
<reference evidence="1" key="1">
    <citation type="submission" date="2023-05" db="EMBL/GenBank/DDBJ databases">
        <title>Nepenthes gracilis genome sequencing.</title>
        <authorList>
            <person name="Fukushima K."/>
        </authorList>
    </citation>
    <scope>NUCLEOTIDE SEQUENCE</scope>
    <source>
        <strain evidence="1">SING2019-196</strain>
    </source>
</reference>
<dbReference type="Proteomes" id="UP001279734">
    <property type="component" value="Unassembled WGS sequence"/>
</dbReference>
<evidence type="ECO:0000313" key="2">
    <source>
        <dbReference type="Proteomes" id="UP001279734"/>
    </source>
</evidence>
<protein>
    <submittedName>
        <fullName evidence="1">Uncharacterized protein</fullName>
    </submittedName>
</protein>
<accession>A0AAD3Y536</accession>
<gene>
    <name evidence="1" type="ORF">Nepgr_028979</name>
</gene>
<proteinExistence type="predicted"/>
<name>A0AAD3Y536_NEPGR</name>
<keyword evidence="2" id="KW-1185">Reference proteome</keyword>
<evidence type="ECO:0000313" key="1">
    <source>
        <dbReference type="EMBL" id="GMH27136.1"/>
    </source>
</evidence>